<proteinExistence type="predicted"/>
<dbReference type="SUPFAM" id="SSF50331">
    <property type="entry name" value="MOP-like"/>
    <property type="match status" value="1"/>
</dbReference>
<dbReference type="GO" id="GO:0015689">
    <property type="term" value="P:molybdate ion transport"/>
    <property type="evidence" value="ECO:0007669"/>
    <property type="project" value="InterPro"/>
</dbReference>
<keyword evidence="1 2" id="KW-0500">Molybdenum</keyword>
<dbReference type="Gene3D" id="2.40.50.100">
    <property type="match status" value="2"/>
</dbReference>
<dbReference type="RefSeq" id="WP_092914203.1">
    <property type="nucleotide sequence ID" value="NZ_FOXB01000063.1"/>
</dbReference>
<dbReference type="InterPro" id="IPR004606">
    <property type="entry name" value="Mop_domain"/>
</dbReference>
<dbReference type="EMBL" id="FOXB01000063">
    <property type="protein sequence ID" value="SFP95341.1"/>
    <property type="molecule type" value="Genomic_DNA"/>
</dbReference>
<evidence type="ECO:0000259" key="3">
    <source>
        <dbReference type="PROSITE" id="PS51866"/>
    </source>
</evidence>
<protein>
    <submittedName>
        <fullName evidence="4">Molybdate transport system regulatory protein</fullName>
    </submittedName>
</protein>
<reference evidence="4 5" key="1">
    <citation type="submission" date="2016-10" db="EMBL/GenBank/DDBJ databases">
        <authorList>
            <person name="de Groot N.N."/>
        </authorList>
    </citation>
    <scope>NUCLEOTIDE SEQUENCE [LARGE SCALE GENOMIC DNA]</scope>
    <source>
        <strain evidence="4 5">EP1-55-1</strain>
    </source>
</reference>
<dbReference type="InterPro" id="IPR005116">
    <property type="entry name" value="Transp-assoc_OB_typ1"/>
</dbReference>
<evidence type="ECO:0000313" key="4">
    <source>
        <dbReference type="EMBL" id="SFP95341.1"/>
    </source>
</evidence>
<organism evidence="4 5">
    <name type="scientific">Hydrogenimonas thermophila</name>
    <dbReference type="NCBI Taxonomy" id="223786"/>
    <lineage>
        <taxon>Bacteria</taxon>
        <taxon>Pseudomonadati</taxon>
        <taxon>Campylobacterota</taxon>
        <taxon>Epsilonproteobacteria</taxon>
        <taxon>Campylobacterales</taxon>
        <taxon>Hydrogenimonadaceae</taxon>
        <taxon>Hydrogenimonas</taxon>
    </lineage>
</organism>
<name>A0A1I5UJ68_9BACT</name>
<accession>A0A1I5UJ68</accession>
<evidence type="ECO:0000256" key="1">
    <source>
        <dbReference type="ARBA" id="ARBA00022505"/>
    </source>
</evidence>
<dbReference type="InterPro" id="IPR008995">
    <property type="entry name" value="Mo/tungstate-bd_C_term_dom"/>
</dbReference>
<feature type="domain" description="Mop" evidence="3">
    <location>
        <begin position="66"/>
        <end position="131"/>
    </location>
</feature>
<evidence type="ECO:0000313" key="5">
    <source>
        <dbReference type="Proteomes" id="UP000199227"/>
    </source>
</evidence>
<dbReference type="AlphaFoldDB" id="A0A1I5UJ68"/>
<dbReference type="STRING" id="223786.SAMN05216234_1637"/>
<dbReference type="Pfam" id="PF03459">
    <property type="entry name" value="TOBE"/>
    <property type="match status" value="1"/>
</dbReference>
<keyword evidence="5" id="KW-1185">Reference proteome</keyword>
<sequence>MNRLKGTIIAIQHSGELSQVDIACSDTMVTAYILGNPETSNLKIGNVVSLLFKESEVALAKDFRGSISLRNRFEGVIEKIVYGELLVEVTILFKEDKIVSIISRRACEAMKLKEGESVTALVKANEMTLMEEK</sequence>
<dbReference type="Proteomes" id="UP000199227">
    <property type="component" value="Unassembled WGS sequence"/>
</dbReference>
<gene>
    <name evidence="4" type="ORF">SAMN05216234_1637</name>
</gene>
<dbReference type="OrthoDB" id="5324362at2"/>
<dbReference type="PROSITE" id="PS51866">
    <property type="entry name" value="MOP"/>
    <property type="match status" value="1"/>
</dbReference>
<evidence type="ECO:0000256" key="2">
    <source>
        <dbReference type="PROSITE-ProRule" id="PRU01213"/>
    </source>
</evidence>